<accession>A0A0F9MW27</accession>
<proteinExistence type="predicted"/>
<gene>
    <name evidence="1" type="ORF">LCGC14_1106050</name>
</gene>
<protein>
    <submittedName>
        <fullName evidence="1">Uncharacterized protein</fullName>
    </submittedName>
</protein>
<reference evidence="1" key="1">
    <citation type="journal article" date="2015" name="Nature">
        <title>Complex archaea that bridge the gap between prokaryotes and eukaryotes.</title>
        <authorList>
            <person name="Spang A."/>
            <person name="Saw J.H."/>
            <person name="Jorgensen S.L."/>
            <person name="Zaremba-Niedzwiedzka K."/>
            <person name="Martijn J."/>
            <person name="Lind A.E."/>
            <person name="van Eijk R."/>
            <person name="Schleper C."/>
            <person name="Guy L."/>
            <person name="Ettema T.J."/>
        </authorList>
    </citation>
    <scope>NUCLEOTIDE SEQUENCE</scope>
</reference>
<name>A0A0F9MW27_9ZZZZ</name>
<feature type="non-terminal residue" evidence="1">
    <location>
        <position position="73"/>
    </location>
</feature>
<dbReference type="AlphaFoldDB" id="A0A0F9MW27"/>
<organism evidence="1">
    <name type="scientific">marine sediment metagenome</name>
    <dbReference type="NCBI Taxonomy" id="412755"/>
    <lineage>
        <taxon>unclassified sequences</taxon>
        <taxon>metagenomes</taxon>
        <taxon>ecological metagenomes</taxon>
    </lineage>
</organism>
<sequence length="73" mass="8881">MTQADKQVQKCAGRIWRNYGYGYCLSKGKIERSGKYYCGLHDPERVTERRAKRRAIRDARYKRRYEAVDERYR</sequence>
<evidence type="ECO:0000313" key="1">
    <source>
        <dbReference type="EMBL" id="KKN03617.1"/>
    </source>
</evidence>
<dbReference type="EMBL" id="LAZR01005016">
    <property type="protein sequence ID" value="KKN03617.1"/>
    <property type="molecule type" value="Genomic_DNA"/>
</dbReference>
<comment type="caution">
    <text evidence="1">The sequence shown here is derived from an EMBL/GenBank/DDBJ whole genome shotgun (WGS) entry which is preliminary data.</text>
</comment>